<reference evidence="1" key="2">
    <citation type="submission" date="2025-09" db="UniProtKB">
        <authorList>
            <consortium name="Ensembl"/>
        </authorList>
    </citation>
    <scope>IDENTIFICATION</scope>
</reference>
<dbReference type="PANTHER" id="PTHR17117:SF3">
    <property type="entry name" value="NADH DEHYDROGENASE [UBIQUINONE] FLAVOPROTEIN 3, MITOCHONDRIAL"/>
    <property type="match status" value="1"/>
</dbReference>
<dbReference type="GeneTree" id="ENSGT00390000012196"/>
<dbReference type="STRING" id="109280.ENSHCOP00000014790"/>
<sequence length="105" mass="12268">MWKMSTSILPLRRLWALKHYQVENWGILRTGVSALCTTQKDEAIKSTEKRSATMVPAEPEDTFDNTLYRNYEHHSYSTYTFADMDVEMAKYRLPQPTSGRPSPRH</sequence>
<dbReference type="Pfam" id="PF15880">
    <property type="entry name" value="NDUFV3"/>
    <property type="match status" value="1"/>
</dbReference>
<evidence type="ECO:0000313" key="1">
    <source>
        <dbReference type="Ensembl" id="ENSHCOP00000014790.1"/>
    </source>
</evidence>
<protein>
    <submittedName>
        <fullName evidence="1">Uncharacterized protein</fullName>
    </submittedName>
</protein>
<keyword evidence="2" id="KW-1185">Reference proteome</keyword>
<organism evidence="1 2">
    <name type="scientific">Hippocampus comes</name>
    <name type="common">Tiger tail seahorse</name>
    <dbReference type="NCBI Taxonomy" id="109280"/>
    <lineage>
        <taxon>Eukaryota</taxon>
        <taxon>Metazoa</taxon>
        <taxon>Chordata</taxon>
        <taxon>Craniata</taxon>
        <taxon>Vertebrata</taxon>
        <taxon>Euteleostomi</taxon>
        <taxon>Actinopterygii</taxon>
        <taxon>Neopterygii</taxon>
        <taxon>Teleostei</taxon>
        <taxon>Neoteleostei</taxon>
        <taxon>Acanthomorphata</taxon>
        <taxon>Syngnathiaria</taxon>
        <taxon>Syngnathiformes</taxon>
        <taxon>Syngnathoidei</taxon>
        <taxon>Syngnathidae</taxon>
        <taxon>Hippocampus</taxon>
    </lineage>
</organism>
<dbReference type="GO" id="GO:0005739">
    <property type="term" value="C:mitochondrion"/>
    <property type="evidence" value="ECO:0007669"/>
    <property type="project" value="InterPro"/>
</dbReference>
<evidence type="ECO:0000313" key="2">
    <source>
        <dbReference type="Proteomes" id="UP000264820"/>
    </source>
</evidence>
<dbReference type="GO" id="GO:0042775">
    <property type="term" value="P:mitochondrial ATP synthesis coupled electron transport"/>
    <property type="evidence" value="ECO:0007669"/>
    <property type="project" value="TreeGrafter"/>
</dbReference>
<name>A0A3Q3DKY9_HIPCM</name>
<proteinExistence type="predicted"/>
<dbReference type="GO" id="GO:0045271">
    <property type="term" value="C:respiratory chain complex I"/>
    <property type="evidence" value="ECO:0007669"/>
    <property type="project" value="InterPro"/>
</dbReference>
<reference evidence="1" key="1">
    <citation type="submission" date="2025-08" db="UniProtKB">
        <authorList>
            <consortium name="Ensembl"/>
        </authorList>
    </citation>
    <scope>IDENTIFICATION</scope>
</reference>
<dbReference type="AlphaFoldDB" id="A0A3Q3DKY9"/>
<dbReference type="PANTHER" id="PTHR17117">
    <property type="entry name" value="NADH-UBIQUINONE OXIDOREDUCTASE"/>
    <property type="match status" value="1"/>
</dbReference>
<dbReference type="InterPro" id="IPR026193">
    <property type="entry name" value="NDUFV3"/>
</dbReference>
<accession>A0A3Q3DKY9</accession>
<dbReference type="Proteomes" id="UP000264820">
    <property type="component" value="Unplaced"/>
</dbReference>
<dbReference type="Ensembl" id="ENSHCOT00000022501.1">
    <property type="protein sequence ID" value="ENSHCOP00000014790.1"/>
    <property type="gene ID" value="ENSHCOG00000018249.1"/>
</dbReference>